<keyword evidence="4" id="KW-0539">Nucleus</keyword>
<dbReference type="PANTHER" id="PTHR19932">
    <property type="entry name" value="WD REPEAT AND HMG-BOX DNA BINDING PROTEIN"/>
    <property type="match status" value="1"/>
</dbReference>
<evidence type="ECO:0000259" key="8">
    <source>
        <dbReference type="Pfam" id="PF20946"/>
    </source>
</evidence>
<comment type="subcellular location">
    <subcellularLocation>
        <location evidence="1">Nucleus</location>
    </subcellularLocation>
</comment>
<sequence>IITGGADFLVRSFETAPEARDRETQTMEAQSDSITCLAVTDHAVIVGSEDRTVVVYDYPSFEYQSMIARTTAPVRDLEVSSDREWVGIACDEEETLLMVRINNISQTLRLKGHTRSIHSLTFHPAEPRLASVDGEGTVRIWDYSDLSHPTCIKTLPCVTPGNKSESSTCKLQWHPRGQWLAIPTHNNDVTIYDTSTWKSAACLAKQHQAPVSRCDWSSNGAYLVSIDPEGGFVIWDTLKQTPIFHDKHQAGLSHVAWNPKGNILAMTDVQGMLTIWDDVIPNANDLVLPHIPIASGSAVKPNSNLLASTAKPDIASVKDKVASLAIIASDSDSDIEDFIVHDNGIADGIEDRRTRSSGKSESFDHPYFQPGSTPFALNRCILAYNMIGIVSAIDHDTHNTINVDFHDKALHRSFHFTDHYKFSMASLSERGVLFGTEATADEPSLISYRPYESWAANSDWLYRLPMGEELLALSMTSTHSAIVTSQGFLRVFTSSGLQLAIYTISPDIVCLAGGGPNFLVVYQGGSGTSLYYRLFDAEKKVLSQQGAIPLPEEVGLQWAGFSDDTDIPALYDTRGNLLVLDKFRLPGQGQWVPIWDGSVTIPSADEEQLTHDPNARVQSDQWLWVVGFSSTQSQRRRGLRYTLRRPPPVPVVPRPLLTQLDLRMPLLNHDAAVSQLEERLLRASLFAINQRTDPLAPEPNSQAALSATDPAVLREFLQEDKLTLQLIQAACKADRIYRALDLTSLLHLPKSIDAAVKIAMFHRYPTLAERINLVKQTKFIDDEESLNPPVTQSYRNPPPASTTMIYPRSPRPAREPPVTQSAVEYTPGPSLNSALNRPAPGQSRRAPVDDSDVRSPMSSRMGGMAAQSELASESPRKPTSIVSRNPFAVKKPVVAAALEPEVIPRGNSFFNAVDHLMQSKGMLLVPLLLVGS</sequence>
<name>A0A4P9ZWF7_9FUNG</name>
<feature type="domain" description="WDHD1 first WD40" evidence="9">
    <location>
        <begin position="1"/>
        <end position="275"/>
    </location>
</feature>
<dbReference type="PROSITE" id="PS50082">
    <property type="entry name" value="WD_REPEATS_2"/>
    <property type="match status" value="2"/>
</dbReference>
<dbReference type="InterPro" id="IPR057646">
    <property type="entry name" value="WD40_WDHD1_1st"/>
</dbReference>
<dbReference type="GO" id="GO:0006261">
    <property type="term" value="P:DNA-templated DNA replication"/>
    <property type="evidence" value="ECO:0007669"/>
    <property type="project" value="TreeGrafter"/>
</dbReference>
<evidence type="ECO:0000313" key="11">
    <source>
        <dbReference type="Proteomes" id="UP000268162"/>
    </source>
</evidence>
<dbReference type="Pfam" id="PF20946">
    <property type="entry name" value="Ctf4_C"/>
    <property type="match status" value="1"/>
</dbReference>
<dbReference type="SMART" id="SM00320">
    <property type="entry name" value="WD40"/>
    <property type="match status" value="5"/>
</dbReference>
<dbReference type="GO" id="GO:0000278">
    <property type="term" value="P:mitotic cell cycle"/>
    <property type="evidence" value="ECO:0007669"/>
    <property type="project" value="TreeGrafter"/>
</dbReference>
<dbReference type="InterPro" id="IPR001680">
    <property type="entry name" value="WD40_rpt"/>
</dbReference>
<evidence type="ECO:0000256" key="5">
    <source>
        <dbReference type="PROSITE-ProRule" id="PRU00221"/>
    </source>
</evidence>
<dbReference type="GO" id="GO:0006281">
    <property type="term" value="P:DNA repair"/>
    <property type="evidence" value="ECO:0007669"/>
    <property type="project" value="TreeGrafter"/>
</dbReference>
<evidence type="ECO:0000256" key="1">
    <source>
        <dbReference type="ARBA" id="ARBA00004123"/>
    </source>
</evidence>
<gene>
    <name evidence="10" type="ORF">BJ085DRAFT_21438</name>
</gene>
<accession>A0A4P9ZWF7</accession>
<dbReference type="GO" id="GO:0043596">
    <property type="term" value="C:nuclear replication fork"/>
    <property type="evidence" value="ECO:0007669"/>
    <property type="project" value="TreeGrafter"/>
</dbReference>
<dbReference type="STRING" id="215637.A0A4P9ZWF7"/>
<evidence type="ECO:0000256" key="4">
    <source>
        <dbReference type="ARBA" id="ARBA00023242"/>
    </source>
</evidence>
<dbReference type="GO" id="GO:0003682">
    <property type="term" value="F:chromatin binding"/>
    <property type="evidence" value="ECO:0007669"/>
    <property type="project" value="TreeGrafter"/>
</dbReference>
<feature type="compositionally biased region" description="Polar residues" evidence="6">
    <location>
        <begin position="818"/>
        <end position="835"/>
    </location>
</feature>
<dbReference type="Proteomes" id="UP000268162">
    <property type="component" value="Unassembled WGS sequence"/>
</dbReference>
<feature type="domain" description="WDHD1/CFT4 helical bundle" evidence="8">
    <location>
        <begin position="674"/>
        <end position="779"/>
    </location>
</feature>
<evidence type="ECO:0000259" key="9">
    <source>
        <dbReference type="Pfam" id="PF24817"/>
    </source>
</evidence>
<reference evidence="11" key="1">
    <citation type="journal article" date="2018" name="Nat. Microbiol.">
        <title>Leveraging single-cell genomics to expand the fungal tree of life.</title>
        <authorList>
            <person name="Ahrendt S.R."/>
            <person name="Quandt C.A."/>
            <person name="Ciobanu D."/>
            <person name="Clum A."/>
            <person name="Salamov A."/>
            <person name="Andreopoulos B."/>
            <person name="Cheng J.F."/>
            <person name="Woyke T."/>
            <person name="Pelin A."/>
            <person name="Henrissat B."/>
            <person name="Reynolds N.K."/>
            <person name="Benny G.L."/>
            <person name="Smith M.E."/>
            <person name="James T.Y."/>
            <person name="Grigoriev I.V."/>
        </authorList>
    </citation>
    <scope>NUCLEOTIDE SEQUENCE [LARGE SCALE GENOMIC DNA]</scope>
    <source>
        <strain evidence="11">RSA 468</strain>
    </source>
</reference>
<dbReference type="InterPro" id="IPR022100">
    <property type="entry name" value="WDHD1/CFT4_beta-prop_2nd"/>
</dbReference>
<evidence type="ECO:0000256" key="2">
    <source>
        <dbReference type="ARBA" id="ARBA00022574"/>
    </source>
</evidence>
<evidence type="ECO:0000313" key="10">
    <source>
        <dbReference type="EMBL" id="RKP37957.1"/>
    </source>
</evidence>
<keyword evidence="11" id="KW-1185">Reference proteome</keyword>
<feature type="domain" description="WDHD1/CFT4 second beta-propeller" evidence="7">
    <location>
        <begin position="367"/>
        <end position="666"/>
    </location>
</feature>
<dbReference type="Pfam" id="PF12341">
    <property type="entry name" value="Mcl1_mid"/>
    <property type="match status" value="1"/>
</dbReference>
<dbReference type="InterPro" id="IPR048591">
    <property type="entry name" value="WDHD1/CFT4_hel"/>
</dbReference>
<organism evidence="10 11">
    <name type="scientific">Dimargaris cristalligena</name>
    <dbReference type="NCBI Taxonomy" id="215637"/>
    <lineage>
        <taxon>Eukaryota</taxon>
        <taxon>Fungi</taxon>
        <taxon>Fungi incertae sedis</taxon>
        <taxon>Zoopagomycota</taxon>
        <taxon>Kickxellomycotina</taxon>
        <taxon>Dimargaritomycetes</taxon>
        <taxon>Dimargaritales</taxon>
        <taxon>Dimargaritaceae</taxon>
        <taxon>Dimargaris</taxon>
    </lineage>
</organism>
<dbReference type="PANTHER" id="PTHR19932:SF10">
    <property type="entry name" value="WD REPEAT AND HMG-BOX DNA-BINDING PROTEIN 1"/>
    <property type="match status" value="1"/>
</dbReference>
<feature type="non-terminal residue" evidence="10">
    <location>
        <position position="1"/>
    </location>
</feature>
<dbReference type="Pfam" id="PF24817">
    <property type="entry name" value="WD40_WDHD1_1st"/>
    <property type="match status" value="1"/>
</dbReference>
<evidence type="ECO:0000256" key="6">
    <source>
        <dbReference type="SAM" id="MobiDB-lite"/>
    </source>
</evidence>
<dbReference type="PROSITE" id="PS50294">
    <property type="entry name" value="WD_REPEATS_REGION"/>
    <property type="match status" value="1"/>
</dbReference>
<dbReference type="AlphaFoldDB" id="A0A4P9ZWF7"/>
<feature type="region of interest" description="Disordered" evidence="6">
    <location>
        <begin position="784"/>
        <end position="883"/>
    </location>
</feature>
<dbReference type="SUPFAM" id="SSF50978">
    <property type="entry name" value="WD40 repeat-like"/>
    <property type="match status" value="1"/>
</dbReference>
<keyword evidence="3" id="KW-0677">Repeat</keyword>
<dbReference type="EMBL" id="ML002424">
    <property type="protein sequence ID" value="RKP37957.1"/>
    <property type="molecule type" value="Genomic_DNA"/>
</dbReference>
<dbReference type="InterPro" id="IPR036322">
    <property type="entry name" value="WD40_repeat_dom_sf"/>
</dbReference>
<evidence type="ECO:0000256" key="3">
    <source>
        <dbReference type="ARBA" id="ARBA00022737"/>
    </source>
</evidence>
<dbReference type="Gene3D" id="2.130.10.10">
    <property type="entry name" value="YVTN repeat-like/Quinoprotein amine dehydrogenase"/>
    <property type="match status" value="2"/>
</dbReference>
<keyword evidence="2 5" id="KW-0853">WD repeat</keyword>
<feature type="repeat" description="WD" evidence="5">
    <location>
        <begin position="245"/>
        <end position="277"/>
    </location>
</feature>
<evidence type="ECO:0000259" key="7">
    <source>
        <dbReference type="Pfam" id="PF12341"/>
    </source>
</evidence>
<feature type="repeat" description="WD" evidence="5">
    <location>
        <begin position="110"/>
        <end position="142"/>
    </location>
</feature>
<protein>
    <submittedName>
        <fullName evidence="10">Uncharacterized protein</fullName>
    </submittedName>
</protein>
<proteinExistence type="predicted"/>
<dbReference type="InterPro" id="IPR015943">
    <property type="entry name" value="WD40/YVTN_repeat-like_dom_sf"/>
</dbReference>